<dbReference type="Proteomes" id="UP000618051">
    <property type="component" value="Unassembled WGS sequence"/>
</dbReference>
<comment type="caution">
    <text evidence="10">The sequence shown here is derived from an EMBL/GenBank/DDBJ whole genome shotgun (WGS) entry which is preliminary data.</text>
</comment>
<dbReference type="PANTHER" id="PTHR23037:SF31">
    <property type="entry name" value="THROMBOPOIETIN RECEPTOR"/>
    <property type="match status" value="1"/>
</dbReference>
<keyword evidence="3" id="KW-0732">Signal</keyword>
<sequence>MGQGEPPARLPELHSHHFPDKGIAWRSCSSSQDTGKGRVQRVWLRHAGCRMAACLCQGWQLSLLPAILLSLHSPPSAPEPVTSQDAALLAGVTEDILCFSRSFEDLTCFWDEEGTTTGMYHFYYQYSRDVPTECMVSTWHHGAGGKRHVCIFPSQDVRLFTQLHLRVLDATTNQIKYWRELSVDAVGLIAPPVNITARWAGAAGQLCVSWQPPLADFLNFFLYEVQCCPASSPGMPCSTTLNPGGQHAGDPSIQSTVSSINTPRAGAPSPAVGQRLVQANTWVVLQDLQPGVRYHIQVRSKPDGTSMDGIWGPWSQPVAAETPHSSGEQPSPLQGFWQEQQGGIHTWGCRGKGPVVGEMQHPSFGPRGTSPLPAMALTCPGDIRLCCSTPDLRHVHCEWSWDPAEPHSSHQLFYQSPPIGAGTREDAWQQCKEVSRGAQGTHACTFQPKAGSAISVLVNVTRTQKLPTLSYFKEPFWLHQAVLTDAPQLVQATVSQGRLSLQWLPPLELLAEQLDYQVRYAMENSHDWKVRPRILEQPCPPPLLTHSRHGVLQVPRAARKEVLDLRPGTRYHAQVRAQPSGPWYQGSWSAWSKPVVVDAVADAGKGQGRAGGCGKRSRTANRRRWRALEIDTGNKYQEEGDKTAKGSEVVQRSSSDAGWLIPSVTVVPLLFSAVLLGLRCTFPSFYSNVKQKLWPPVPDLHRALGNFFQESGKHGQVRGWGRAAQLPPGAARRAAPTAYIRVPQASAFDKQPPEEAVLPCLLEVLPGPRREAGPPPEHAGGRLSSTDIANQSYLLMSGWEPRGAATAPTPP</sequence>
<evidence type="ECO:0000256" key="8">
    <source>
        <dbReference type="SAM" id="MobiDB-lite"/>
    </source>
</evidence>
<keyword evidence="5" id="KW-0472">Membrane</keyword>
<organism evidence="10">
    <name type="scientific">Lamprotornis superbus</name>
    <dbReference type="NCBI Taxonomy" id="245042"/>
    <lineage>
        <taxon>Eukaryota</taxon>
        <taxon>Metazoa</taxon>
        <taxon>Chordata</taxon>
        <taxon>Craniata</taxon>
        <taxon>Vertebrata</taxon>
        <taxon>Euteleostomi</taxon>
        <taxon>Archelosauria</taxon>
        <taxon>Archosauria</taxon>
        <taxon>Dinosauria</taxon>
        <taxon>Saurischia</taxon>
        <taxon>Theropoda</taxon>
        <taxon>Coelurosauria</taxon>
        <taxon>Aves</taxon>
        <taxon>Neognathae</taxon>
        <taxon>Neoaves</taxon>
        <taxon>Telluraves</taxon>
        <taxon>Australaves</taxon>
        <taxon>Passeriformes</taxon>
        <taxon>Sturnidae</taxon>
        <taxon>Lamprotornis</taxon>
    </lineage>
</organism>
<dbReference type="PROSITE" id="PS50853">
    <property type="entry name" value="FN3"/>
    <property type="match status" value="2"/>
</dbReference>
<accession>A0A835NRW3</accession>
<dbReference type="InterPro" id="IPR003961">
    <property type="entry name" value="FN3_dom"/>
</dbReference>
<proteinExistence type="predicted"/>
<gene>
    <name evidence="11" type="ORF">IHE44_0014997</name>
    <name evidence="10" type="ORF">IHE44_014787</name>
</gene>
<evidence type="ECO:0000256" key="6">
    <source>
        <dbReference type="ARBA" id="ARBA00023170"/>
    </source>
</evidence>
<dbReference type="OrthoDB" id="8608526at2759"/>
<feature type="domain" description="Fibronectin type-III" evidence="9">
    <location>
        <begin position="191"/>
        <end position="325"/>
    </location>
</feature>
<evidence type="ECO:0000313" key="10">
    <source>
        <dbReference type="EMBL" id="KAG0119210.1"/>
    </source>
</evidence>
<evidence type="ECO:0000256" key="7">
    <source>
        <dbReference type="ARBA" id="ARBA00023180"/>
    </source>
</evidence>
<keyword evidence="4" id="KW-1133">Transmembrane helix</keyword>
<dbReference type="EMBL" id="JADDUC010000092">
    <property type="protein sequence ID" value="KAG0119210.1"/>
    <property type="molecule type" value="Genomic_DNA"/>
</dbReference>
<dbReference type="AlphaFoldDB" id="A0A835NRW3"/>
<name>A0A835NRW3_9PASS</name>
<keyword evidence="12" id="KW-1185">Reference proteome</keyword>
<dbReference type="EMBL" id="JADDUC020000009">
    <property type="protein sequence ID" value="KAI1236744.1"/>
    <property type="molecule type" value="Genomic_DNA"/>
</dbReference>
<reference evidence="11" key="3">
    <citation type="submission" date="2022-01" db="EMBL/GenBank/DDBJ databases">
        <authorList>
            <person name="Rubenstein D.R."/>
        </authorList>
    </citation>
    <scope>NUCLEOTIDE SEQUENCE</scope>
    <source>
        <strain evidence="11">SS15</strain>
        <tissue evidence="11">Liver</tissue>
    </source>
</reference>
<protein>
    <recommendedName>
        <fullName evidence="9">Fibronectin type-III domain-containing protein</fullName>
    </recommendedName>
</protein>
<evidence type="ECO:0000259" key="9">
    <source>
        <dbReference type="PROSITE" id="PS50853"/>
    </source>
</evidence>
<evidence type="ECO:0000256" key="4">
    <source>
        <dbReference type="ARBA" id="ARBA00022989"/>
    </source>
</evidence>
<evidence type="ECO:0000256" key="3">
    <source>
        <dbReference type="ARBA" id="ARBA00022729"/>
    </source>
</evidence>
<evidence type="ECO:0000313" key="11">
    <source>
        <dbReference type="EMBL" id="KAI1236744.1"/>
    </source>
</evidence>
<dbReference type="SMART" id="SM00060">
    <property type="entry name" value="FN3"/>
    <property type="match status" value="2"/>
</dbReference>
<keyword evidence="6" id="KW-0675">Receptor</keyword>
<dbReference type="SUPFAM" id="SSF49265">
    <property type="entry name" value="Fibronectin type III"/>
    <property type="match status" value="3"/>
</dbReference>
<dbReference type="CDD" id="cd00063">
    <property type="entry name" value="FN3"/>
    <property type="match status" value="2"/>
</dbReference>
<dbReference type="GO" id="GO:0009897">
    <property type="term" value="C:external side of plasma membrane"/>
    <property type="evidence" value="ECO:0007669"/>
    <property type="project" value="TreeGrafter"/>
</dbReference>
<reference evidence="10" key="1">
    <citation type="submission" date="2020-10" db="EMBL/GenBank/DDBJ databases">
        <title>Feather gene expression reveals the developmental basis of iridescence in African starlings.</title>
        <authorList>
            <person name="Rubenstein D.R."/>
        </authorList>
    </citation>
    <scope>NUCLEOTIDE SEQUENCE</scope>
    <source>
        <strain evidence="10">SS15</strain>
        <tissue evidence="10">Liver</tissue>
    </source>
</reference>
<dbReference type="InterPro" id="IPR015152">
    <property type="entry name" value="Growth/epo_recpt_lig-bind"/>
</dbReference>
<reference evidence="11 12" key="2">
    <citation type="journal article" date="2021" name="J. Hered.">
        <title>Feather Gene Expression Elucidates the Developmental Basis of Plumage Iridescence in African Starlings.</title>
        <authorList>
            <person name="Rubenstein D.R."/>
            <person name="Corvelo A."/>
            <person name="MacManes M.D."/>
            <person name="Maia R."/>
            <person name="Narzisi G."/>
            <person name="Rousaki A."/>
            <person name="Vandenabeele P."/>
            <person name="Shawkey M.D."/>
            <person name="Solomon J."/>
        </authorList>
    </citation>
    <scope>NUCLEOTIDE SEQUENCE [LARGE SCALE GENOMIC DNA]</scope>
    <source>
        <strain evidence="11">SS15</strain>
    </source>
</reference>
<dbReference type="GO" id="GO:0004896">
    <property type="term" value="F:cytokine receptor activity"/>
    <property type="evidence" value="ECO:0007669"/>
    <property type="project" value="TreeGrafter"/>
</dbReference>
<dbReference type="Gene3D" id="2.60.40.10">
    <property type="entry name" value="Immunoglobulins"/>
    <property type="match status" value="4"/>
</dbReference>
<evidence type="ECO:0000256" key="5">
    <source>
        <dbReference type="ARBA" id="ARBA00023136"/>
    </source>
</evidence>
<feature type="region of interest" description="Disordered" evidence="8">
    <location>
        <begin position="767"/>
        <end position="787"/>
    </location>
</feature>
<evidence type="ECO:0000313" key="12">
    <source>
        <dbReference type="Proteomes" id="UP000618051"/>
    </source>
</evidence>
<evidence type="ECO:0000256" key="2">
    <source>
        <dbReference type="ARBA" id="ARBA00022692"/>
    </source>
</evidence>
<dbReference type="PANTHER" id="PTHR23037">
    <property type="entry name" value="CYTOKINE RECEPTOR"/>
    <property type="match status" value="1"/>
</dbReference>
<evidence type="ECO:0000256" key="1">
    <source>
        <dbReference type="ARBA" id="ARBA00004479"/>
    </source>
</evidence>
<keyword evidence="2" id="KW-0812">Transmembrane</keyword>
<feature type="domain" description="Fibronectin type-III" evidence="9">
    <location>
        <begin position="486"/>
        <end position="600"/>
    </location>
</feature>
<dbReference type="Pfam" id="PF00041">
    <property type="entry name" value="fn3"/>
    <property type="match status" value="1"/>
</dbReference>
<dbReference type="Pfam" id="PF09067">
    <property type="entry name" value="EpoR_lig-bind"/>
    <property type="match status" value="1"/>
</dbReference>
<dbReference type="InterPro" id="IPR013783">
    <property type="entry name" value="Ig-like_fold"/>
</dbReference>
<comment type="subcellular location">
    <subcellularLocation>
        <location evidence="1">Membrane</location>
        <topology evidence="1">Single-pass type I membrane protein</topology>
    </subcellularLocation>
</comment>
<dbReference type="InterPro" id="IPR036116">
    <property type="entry name" value="FN3_sf"/>
</dbReference>
<keyword evidence="7" id="KW-0325">Glycoprotein</keyword>